<feature type="compositionally biased region" description="Basic and acidic residues" evidence="15">
    <location>
        <begin position="723"/>
        <end position="747"/>
    </location>
</feature>
<keyword evidence="9 16" id="KW-0472">Membrane</keyword>
<proteinExistence type="predicted"/>
<reference evidence="18" key="3">
    <citation type="submission" date="2025-09" db="UniProtKB">
        <authorList>
            <consortium name="Ensembl"/>
        </authorList>
    </citation>
    <scope>IDENTIFICATION</scope>
</reference>
<feature type="region of interest" description="Disordered" evidence="15">
    <location>
        <begin position="712"/>
        <end position="775"/>
    </location>
</feature>
<dbReference type="FunFam" id="2.60.40.60:FF:000281">
    <property type="entry name" value="Cadherin related family member 3"/>
    <property type="match status" value="1"/>
</dbReference>
<reference evidence="19" key="1">
    <citation type="submission" date="2018-12" db="EMBL/GenBank/DDBJ databases">
        <authorList>
            <person name="Yazar S."/>
        </authorList>
    </citation>
    <scope>NUCLEOTIDE SEQUENCE [LARGE SCALE GENOMIC DNA]</scope>
</reference>
<dbReference type="FunFam" id="2.60.40.60:FF:000231">
    <property type="entry name" value="Cadherin related family member 3"/>
    <property type="match status" value="1"/>
</dbReference>
<gene>
    <name evidence="18" type="primary">CDHR3</name>
</gene>
<dbReference type="PANTHER" id="PTHR24027">
    <property type="entry name" value="CADHERIN-23"/>
    <property type="match status" value="1"/>
</dbReference>
<dbReference type="GO" id="GO:0016477">
    <property type="term" value="P:cell migration"/>
    <property type="evidence" value="ECO:0007669"/>
    <property type="project" value="TreeGrafter"/>
</dbReference>
<dbReference type="GO" id="GO:0016342">
    <property type="term" value="C:catenin complex"/>
    <property type="evidence" value="ECO:0007669"/>
    <property type="project" value="TreeGrafter"/>
</dbReference>
<evidence type="ECO:0000256" key="3">
    <source>
        <dbReference type="ARBA" id="ARBA00022692"/>
    </source>
</evidence>
<evidence type="ECO:0000256" key="9">
    <source>
        <dbReference type="ARBA" id="ARBA00023136"/>
    </source>
</evidence>
<keyword evidence="3 16" id="KW-0812">Transmembrane</keyword>
<dbReference type="GO" id="GO:0007156">
    <property type="term" value="P:homophilic cell adhesion via plasma membrane adhesion molecules"/>
    <property type="evidence" value="ECO:0007669"/>
    <property type="project" value="InterPro"/>
</dbReference>
<evidence type="ECO:0000256" key="14">
    <source>
        <dbReference type="PROSITE-ProRule" id="PRU00043"/>
    </source>
</evidence>
<evidence type="ECO:0000256" key="12">
    <source>
        <dbReference type="ARBA" id="ARBA00067495"/>
    </source>
</evidence>
<dbReference type="InterPro" id="IPR015919">
    <property type="entry name" value="Cadherin-like_sf"/>
</dbReference>
<dbReference type="STRING" id="29139.ENSVURP00010014053"/>
<evidence type="ECO:0000256" key="13">
    <source>
        <dbReference type="ARBA" id="ARBA00083417"/>
    </source>
</evidence>
<keyword evidence="4" id="KW-0732">Signal</keyword>
<evidence type="ECO:0000259" key="17">
    <source>
        <dbReference type="PROSITE" id="PS50268"/>
    </source>
</evidence>
<dbReference type="Ensembl" id="ENSVURT00010016001.1">
    <property type="protein sequence ID" value="ENSVURP00010014053.1"/>
    <property type="gene ID" value="ENSVURG00010010745.1"/>
</dbReference>
<sequence length="775" mass="86561">MPKRFQLQVYVKDEAGAMDLGLLTVQLKDVNEPPLFLDNLAKGKLYILEGISPRPIYQMEAVDPENEPLTFSLISPLKHFNVSTNGILFSTTTFDFEAGHNSYVIDVEVEDSGGLKATRTFLVNVINVNDESPYFTSSIRIYRIPEELSPGTIVANITAKDPDDEAFMGRLLYQLTTPNEYFIINQLTGTIQIASRLNRDAGKLKQNPNILLEVLVKDRPKGGQENRTQITFIIEDINDNPSACNQFTFSISVPEQTKKMVLLDLVDHCFDNDAEAPNNQFNFTNLSGVGSNGKFFQDSDGSGKILLMGDLDYEDSSNLAVGNEYALIIQVQDIASPYYKNTIYIYIHTIPENEHLLQFDSASYVFEVLELKSVQSRIGQVHARDEDYPQSDITYSILTGGSTVQYMGLFWINPKTGVLQLVTKADFESVPQHILTVQATNREESSTATVTVNILDENDEKPICEPNFYFLTIPVDLRVGTNIQNFKLTCIDKDSLPTSFRYFIGQGNKNNHFTFSPNAGSNITSLLLATPFDYSSGFDKAWDYKLLIYITDDNLLTSRKKAEAFVQTGTVTLHIQVVPQPTTVITTTSMPRITYLIQRENVYSSSAWYVPFIITMGSMLLLGLLGYQFFLLVKFIRRHCSFKPKPSLGSAPGFEMTKINTVFDGEALDPVTGKIYEFNSKSGARRWKNPSLQIWSGEKDLSEQGAVWTVANGGEGMNPLEGTNKETDGKTGKMEADDIIQKSREGIMRQGSSPVLLGRASPKIYPHSPVKTTGK</sequence>
<dbReference type="PRINTS" id="PR00205">
    <property type="entry name" value="CADHERIN"/>
</dbReference>
<dbReference type="InterPro" id="IPR002126">
    <property type="entry name" value="Cadherin-like_dom"/>
</dbReference>
<evidence type="ECO:0000256" key="11">
    <source>
        <dbReference type="ARBA" id="ARBA00037319"/>
    </source>
</evidence>
<keyword evidence="5" id="KW-0677">Repeat</keyword>
<evidence type="ECO:0000256" key="15">
    <source>
        <dbReference type="SAM" id="MobiDB-lite"/>
    </source>
</evidence>
<evidence type="ECO:0000256" key="8">
    <source>
        <dbReference type="ARBA" id="ARBA00022989"/>
    </source>
</evidence>
<dbReference type="GO" id="GO:0008013">
    <property type="term" value="F:beta-catenin binding"/>
    <property type="evidence" value="ECO:0007669"/>
    <property type="project" value="TreeGrafter"/>
</dbReference>
<comment type="subcellular location">
    <subcellularLocation>
        <location evidence="1">Cell membrane</location>
        <topology evidence="1">Single-pass type I membrane protein</topology>
    </subcellularLocation>
</comment>
<dbReference type="FunFam" id="2.60.40.60:FF:000237">
    <property type="entry name" value="Cadherin related family member 3"/>
    <property type="match status" value="1"/>
</dbReference>
<keyword evidence="2" id="KW-1003">Cell membrane</keyword>
<evidence type="ECO:0000256" key="1">
    <source>
        <dbReference type="ARBA" id="ARBA00004251"/>
    </source>
</evidence>
<evidence type="ECO:0000313" key="18">
    <source>
        <dbReference type="Ensembl" id="ENSVURP00010014053.1"/>
    </source>
</evidence>
<dbReference type="Proteomes" id="UP000314987">
    <property type="component" value="Unassembled WGS sequence"/>
</dbReference>
<feature type="domain" description="Cadherin" evidence="17">
    <location>
        <begin position="56"/>
        <end position="135"/>
    </location>
</feature>
<dbReference type="SUPFAM" id="SSF49313">
    <property type="entry name" value="Cadherin-like"/>
    <property type="match status" value="5"/>
</dbReference>
<evidence type="ECO:0000256" key="7">
    <source>
        <dbReference type="ARBA" id="ARBA00022889"/>
    </source>
</evidence>
<protein>
    <recommendedName>
        <fullName evidence="12">Cadherin-related family member 3</fullName>
    </recommendedName>
    <alternativeName>
        <fullName evidence="13">Cadherin-like protein 28</fullName>
    </alternativeName>
</protein>
<dbReference type="FunFam" id="2.60.40.60:FF:000250">
    <property type="entry name" value="Cadherin related family member 3"/>
    <property type="match status" value="1"/>
</dbReference>
<dbReference type="OMA" id="WYVPFVV"/>
<name>A0A4X2KQP9_VOMUR</name>
<keyword evidence="7" id="KW-0130">Cell adhesion</keyword>
<accession>A0A4X2KQP9</accession>
<feature type="domain" description="Cadherin" evidence="17">
    <location>
        <begin position="136"/>
        <end position="243"/>
    </location>
</feature>
<keyword evidence="19" id="KW-1185">Reference proteome</keyword>
<evidence type="ECO:0000256" key="10">
    <source>
        <dbReference type="ARBA" id="ARBA00023180"/>
    </source>
</evidence>
<feature type="domain" description="Cadherin" evidence="17">
    <location>
        <begin position="360"/>
        <end position="468"/>
    </location>
</feature>
<dbReference type="InterPro" id="IPR039808">
    <property type="entry name" value="Cadherin"/>
</dbReference>
<reference evidence="18" key="2">
    <citation type="submission" date="2025-08" db="UniProtKB">
        <authorList>
            <consortium name="Ensembl"/>
        </authorList>
    </citation>
    <scope>IDENTIFICATION</scope>
</reference>
<evidence type="ECO:0000256" key="6">
    <source>
        <dbReference type="ARBA" id="ARBA00022837"/>
    </source>
</evidence>
<keyword evidence="6 14" id="KW-0106">Calcium</keyword>
<dbReference type="GO" id="GO:0045296">
    <property type="term" value="F:cadherin binding"/>
    <property type="evidence" value="ECO:0007669"/>
    <property type="project" value="TreeGrafter"/>
</dbReference>
<feature type="domain" description="Cadherin" evidence="17">
    <location>
        <begin position="245"/>
        <end position="359"/>
    </location>
</feature>
<dbReference type="PROSITE" id="PS50268">
    <property type="entry name" value="CADHERIN_2"/>
    <property type="match status" value="5"/>
</dbReference>
<dbReference type="AlphaFoldDB" id="A0A4X2KQP9"/>
<comment type="function">
    <text evidence="11">Cadherins are calcium-dependent cell adhesion proteins. They preferentially interact with themselves in a homophilic manner in connecting cells; cadherins may thus contribute to the sorting of heterogeneous cell types.</text>
</comment>
<dbReference type="FunFam" id="2.60.40.60:FF:000244">
    <property type="entry name" value="Cadherin related family member 3"/>
    <property type="match status" value="1"/>
</dbReference>
<dbReference type="CDD" id="cd11304">
    <property type="entry name" value="Cadherin_repeat"/>
    <property type="match status" value="4"/>
</dbReference>
<keyword evidence="8 16" id="KW-1133">Transmembrane helix</keyword>
<evidence type="ECO:0000256" key="5">
    <source>
        <dbReference type="ARBA" id="ARBA00022737"/>
    </source>
</evidence>
<dbReference type="SMART" id="SM00112">
    <property type="entry name" value="CA"/>
    <property type="match status" value="4"/>
</dbReference>
<organism evidence="18 19">
    <name type="scientific">Vombatus ursinus</name>
    <name type="common">Common wombat</name>
    <dbReference type="NCBI Taxonomy" id="29139"/>
    <lineage>
        <taxon>Eukaryota</taxon>
        <taxon>Metazoa</taxon>
        <taxon>Chordata</taxon>
        <taxon>Craniata</taxon>
        <taxon>Vertebrata</taxon>
        <taxon>Euteleostomi</taxon>
        <taxon>Mammalia</taxon>
        <taxon>Metatheria</taxon>
        <taxon>Diprotodontia</taxon>
        <taxon>Vombatidae</taxon>
        <taxon>Vombatus</taxon>
    </lineage>
</organism>
<dbReference type="Pfam" id="PF00028">
    <property type="entry name" value="Cadherin"/>
    <property type="match status" value="2"/>
</dbReference>
<dbReference type="GeneTree" id="ENSGT00940000161245"/>
<feature type="transmembrane region" description="Helical" evidence="16">
    <location>
        <begin position="608"/>
        <end position="633"/>
    </location>
</feature>
<evidence type="ECO:0000313" key="19">
    <source>
        <dbReference type="Proteomes" id="UP000314987"/>
    </source>
</evidence>
<evidence type="ECO:0000256" key="2">
    <source>
        <dbReference type="ARBA" id="ARBA00022475"/>
    </source>
</evidence>
<feature type="domain" description="Cadherin" evidence="17">
    <location>
        <begin position="465"/>
        <end position="593"/>
    </location>
</feature>
<keyword evidence="10" id="KW-0325">Glycoprotein</keyword>
<evidence type="ECO:0000256" key="4">
    <source>
        <dbReference type="ARBA" id="ARBA00022729"/>
    </source>
</evidence>
<evidence type="ECO:0000256" key="16">
    <source>
        <dbReference type="SAM" id="Phobius"/>
    </source>
</evidence>
<dbReference type="Gene3D" id="2.60.40.60">
    <property type="entry name" value="Cadherins"/>
    <property type="match status" value="5"/>
</dbReference>
<dbReference type="PANTHER" id="PTHR24027:SF439">
    <property type="entry name" value="CADHERIN-RELATED FAMILY MEMBER 3"/>
    <property type="match status" value="1"/>
</dbReference>
<dbReference type="GO" id="GO:0005509">
    <property type="term" value="F:calcium ion binding"/>
    <property type="evidence" value="ECO:0007669"/>
    <property type="project" value="UniProtKB-UniRule"/>
</dbReference>